<dbReference type="EMBL" id="QRVL01000026">
    <property type="protein sequence ID" value="RGS36005.1"/>
    <property type="molecule type" value="Genomic_DNA"/>
</dbReference>
<dbReference type="AlphaFoldDB" id="A0A395V2T3"/>
<organism evidence="2 3">
    <name type="scientific">Roseburia hominis</name>
    <dbReference type="NCBI Taxonomy" id="301301"/>
    <lineage>
        <taxon>Bacteria</taxon>
        <taxon>Bacillati</taxon>
        <taxon>Bacillota</taxon>
        <taxon>Clostridia</taxon>
        <taxon>Lachnospirales</taxon>
        <taxon>Lachnospiraceae</taxon>
        <taxon>Roseburia</taxon>
    </lineage>
</organism>
<sequence>MFFIMGITDGRKDFDFHQMMTCGACGAYGRYQVFMTYTVLSLFFIPCIKWNRHYYVQASCCNALYELDAEIGKRIARGEDVEILPQHLRPVHPGNRGNGWNTTKQCRNCGFTTTEDYEFCPKCGLRF</sequence>
<dbReference type="Gene3D" id="2.20.20.30">
    <property type="entry name" value="reverse gyrase domain"/>
    <property type="match status" value="1"/>
</dbReference>
<evidence type="ECO:0000259" key="1">
    <source>
        <dbReference type="Pfam" id="PF17032"/>
    </source>
</evidence>
<dbReference type="PANTHER" id="PTHR36718">
    <property type="entry name" value="OS05G0435400 PROTEIN"/>
    <property type="match status" value="1"/>
</dbReference>
<dbReference type="InterPro" id="IPR031493">
    <property type="entry name" value="Zinc_ribbon_15"/>
</dbReference>
<dbReference type="RefSeq" id="WP_118098646.1">
    <property type="nucleotide sequence ID" value="NZ_QRVL01000026.1"/>
</dbReference>
<comment type="caution">
    <text evidence="2">The sequence shown here is derived from an EMBL/GenBank/DDBJ whole genome shotgun (WGS) entry which is preliminary data.</text>
</comment>
<gene>
    <name evidence="2" type="ORF">DWX93_16240</name>
</gene>
<evidence type="ECO:0000313" key="3">
    <source>
        <dbReference type="Proteomes" id="UP000266172"/>
    </source>
</evidence>
<protein>
    <submittedName>
        <fullName evidence="2">Zinc ribbon domain-containing protein</fullName>
    </submittedName>
</protein>
<feature type="domain" description="Zinc-ribbon 15" evidence="1">
    <location>
        <begin position="20"/>
        <end position="124"/>
    </location>
</feature>
<proteinExistence type="predicted"/>
<name>A0A395V2T3_9FIRM</name>
<reference evidence="2 3" key="1">
    <citation type="submission" date="2018-08" db="EMBL/GenBank/DDBJ databases">
        <title>A genome reference for cultivated species of the human gut microbiota.</title>
        <authorList>
            <person name="Zou Y."/>
            <person name="Xue W."/>
            <person name="Luo G."/>
        </authorList>
    </citation>
    <scope>NUCLEOTIDE SEQUENCE [LARGE SCALE GENOMIC DNA]</scope>
    <source>
        <strain evidence="2 3">AF22-12AC</strain>
    </source>
</reference>
<accession>A0A395V2T3</accession>
<dbReference type="PANTHER" id="PTHR36718:SF1">
    <property type="entry name" value="DOUBLE ZINC RIBBON PROTEIN MJ0416"/>
    <property type="match status" value="1"/>
</dbReference>
<dbReference type="Pfam" id="PF17032">
    <property type="entry name" value="Zn_ribbon_15"/>
    <property type="match status" value="1"/>
</dbReference>
<dbReference type="InterPro" id="IPR053281">
    <property type="entry name" value="Double_zinc_ribbon"/>
</dbReference>
<dbReference type="Proteomes" id="UP000266172">
    <property type="component" value="Unassembled WGS sequence"/>
</dbReference>
<evidence type="ECO:0000313" key="2">
    <source>
        <dbReference type="EMBL" id="RGS36005.1"/>
    </source>
</evidence>